<keyword evidence="3" id="KW-1185">Reference proteome</keyword>
<gene>
    <name evidence="2" type="ORF">DCC88_04065</name>
</gene>
<proteinExistence type="predicted"/>
<evidence type="ECO:0000256" key="1">
    <source>
        <dbReference type="SAM" id="Phobius"/>
    </source>
</evidence>
<keyword evidence="1" id="KW-0472">Membrane</keyword>
<name>A0A369KS82_9BACT</name>
<evidence type="ECO:0000313" key="3">
    <source>
        <dbReference type="Proteomes" id="UP000253934"/>
    </source>
</evidence>
<organism evidence="2 3">
    <name type="scientific">Spirobacillus cienkowskii</name>
    <dbReference type="NCBI Taxonomy" id="495820"/>
    <lineage>
        <taxon>Bacteria</taxon>
        <taxon>Pseudomonadati</taxon>
        <taxon>Bdellovibrionota</taxon>
        <taxon>Oligoflexia</taxon>
        <taxon>Silvanigrellales</taxon>
        <taxon>Spirobacillus</taxon>
    </lineage>
</organism>
<comment type="caution">
    <text evidence="2">The sequence shown here is derived from an EMBL/GenBank/DDBJ whole genome shotgun (WGS) entry which is preliminary data.</text>
</comment>
<dbReference type="AlphaFoldDB" id="A0A369KS82"/>
<dbReference type="EMBL" id="QOVW01000058">
    <property type="protein sequence ID" value="RDB36608.1"/>
    <property type="molecule type" value="Genomic_DNA"/>
</dbReference>
<feature type="transmembrane region" description="Helical" evidence="1">
    <location>
        <begin position="7"/>
        <end position="25"/>
    </location>
</feature>
<protein>
    <submittedName>
        <fullName evidence="2">Uncharacterized protein</fullName>
    </submittedName>
</protein>
<dbReference type="Proteomes" id="UP000253934">
    <property type="component" value="Unassembled WGS sequence"/>
</dbReference>
<accession>A0A369KS82</accession>
<evidence type="ECO:0000313" key="2">
    <source>
        <dbReference type="EMBL" id="RDB36608.1"/>
    </source>
</evidence>
<keyword evidence="1" id="KW-1133">Transmembrane helix</keyword>
<dbReference type="RefSeq" id="WP_338637540.1">
    <property type="nucleotide sequence ID" value="NZ_CP146516.1"/>
</dbReference>
<keyword evidence="1" id="KW-0812">Transmembrane</keyword>
<reference evidence="2" key="1">
    <citation type="submission" date="2018-04" db="EMBL/GenBank/DDBJ databases">
        <title>Draft genome sequence of the Candidatus Spirobacillus cienkowskii, a pathogen of freshwater Daphnia species, reconstructed from hemolymph metagenomic reads.</title>
        <authorList>
            <person name="Bresciani L."/>
            <person name="Lemos L.N."/>
            <person name="Wale N."/>
            <person name="Lin J.Y."/>
            <person name="Fernandes G.R."/>
            <person name="Duffy M.A."/>
            <person name="Rodrigues J.M."/>
        </authorList>
    </citation>
    <scope>NUCLEOTIDE SEQUENCE [LARGE SCALE GENOMIC DNA]</scope>
    <source>
        <strain evidence="2">Binning01</strain>
    </source>
</reference>
<sequence length="163" mass="18383">MSKISKFMFILGILVLVLGIALIYIKNKEKPFHFEYYMKSASYDKKTGKIFLNDENSHDELLGLLQFAKKPNSKDMASALVCAEHAANISKIDLYMPDMGHGAQPPIVKQGAIPSNLKHHTTDGMELNCMNVGNMQLFMPGLWQIRLFYNNGKVGLFNVEINE</sequence>